<dbReference type="InterPro" id="IPR050109">
    <property type="entry name" value="HTH-type_TetR-like_transc_reg"/>
</dbReference>
<evidence type="ECO:0000313" key="3">
    <source>
        <dbReference type="Proteomes" id="UP000467260"/>
    </source>
</evidence>
<protein>
    <submittedName>
        <fullName evidence="2">TetR family transcriptional regulator</fullName>
    </submittedName>
</protein>
<dbReference type="EMBL" id="AP022609">
    <property type="protein sequence ID" value="BBZ22611.1"/>
    <property type="molecule type" value="Genomic_DNA"/>
</dbReference>
<dbReference type="SUPFAM" id="SSF48498">
    <property type="entry name" value="Tetracyclin repressor-like, C-terminal domain"/>
    <property type="match status" value="1"/>
</dbReference>
<dbReference type="Pfam" id="PF00440">
    <property type="entry name" value="TetR_N"/>
    <property type="match status" value="1"/>
</dbReference>
<organism evidence="2 3">
    <name type="scientific">Mycolicibacter hiberniae</name>
    <dbReference type="NCBI Taxonomy" id="29314"/>
    <lineage>
        <taxon>Bacteria</taxon>
        <taxon>Bacillati</taxon>
        <taxon>Actinomycetota</taxon>
        <taxon>Actinomycetes</taxon>
        <taxon>Mycobacteriales</taxon>
        <taxon>Mycobacteriaceae</taxon>
        <taxon>Mycolicibacter</taxon>
    </lineage>
</organism>
<evidence type="ECO:0000256" key="1">
    <source>
        <dbReference type="ARBA" id="ARBA00023125"/>
    </source>
</evidence>
<dbReference type="InterPro" id="IPR036271">
    <property type="entry name" value="Tet_transcr_reg_TetR-rel_C_sf"/>
</dbReference>
<dbReference type="Gene3D" id="1.10.357.10">
    <property type="entry name" value="Tetracycline Repressor, domain 2"/>
    <property type="match status" value="1"/>
</dbReference>
<dbReference type="Proteomes" id="UP000467260">
    <property type="component" value="Chromosome"/>
</dbReference>
<accession>A0A7I7X1A1</accession>
<sequence length="234" mass="25813">MADSTDRRADATRQQIIRAAAHQFAQRPFHDVGLDDILAEAELTKGAMYFHFRSKHALALAVIDEQLAKSGAAVRALVDRKLSGLETLLDVGYLMAVEDLTSDGARALLHLLPVVGRAEGLQASVLNNVIEGLSVVAERAIAEGDVLERDPRDVVRMMVALYLGLRQAGNLDDPEQFLRELERVWSIVLPSVVPADRIDYFAQFVRRRTVLAIKAATEQPEQEHKPTVLDDEAG</sequence>
<dbReference type="OrthoDB" id="3237195at2"/>
<dbReference type="PANTHER" id="PTHR30055">
    <property type="entry name" value="HTH-TYPE TRANSCRIPTIONAL REGULATOR RUTR"/>
    <property type="match status" value="1"/>
</dbReference>
<keyword evidence="3" id="KW-1185">Reference proteome</keyword>
<dbReference type="RefSeq" id="WP_085135909.1">
    <property type="nucleotide sequence ID" value="NZ_AP022609.1"/>
</dbReference>
<gene>
    <name evidence="2" type="ORF">MHIB_10290</name>
</gene>
<dbReference type="PANTHER" id="PTHR30055:SF146">
    <property type="entry name" value="HTH-TYPE TRANSCRIPTIONAL DUAL REGULATOR CECR"/>
    <property type="match status" value="1"/>
</dbReference>
<dbReference type="SUPFAM" id="SSF46689">
    <property type="entry name" value="Homeodomain-like"/>
    <property type="match status" value="1"/>
</dbReference>
<dbReference type="PROSITE" id="PS50977">
    <property type="entry name" value="HTH_TETR_2"/>
    <property type="match status" value="1"/>
</dbReference>
<dbReference type="PRINTS" id="PR00455">
    <property type="entry name" value="HTHTETR"/>
</dbReference>
<proteinExistence type="predicted"/>
<evidence type="ECO:0000313" key="2">
    <source>
        <dbReference type="EMBL" id="BBZ22611.1"/>
    </source>
</evidence>
<dbReference type="GO" id="GO:0000976">
    <property type="term" value="F:transcription cis-regulatory region binding"/>
    <property type="evidence" value="ECO:0007669"/>
    <property type="project" value="TreeGrafter"/>
</dbReference>
<dbReference type="InterPro" id="IPR001647">
    <property type="entry name" value="HTH_TetR"/>
</dbReference>
<reference evidence="2 3" key="1">
    <citation type="journal article" date="2019" name="Emerg. Microbes Infect.">
        <title>Comprehensive subspecies identification of 175 nontuberculous mycobacteria species based on 7547 genomic profiles.</title>
        <authorList>
            <person name="Matsumoto Y."/>
            <person name="Kinjo T."/>
            <person name="Motooka D."/>
            <person name="Nabeya D."/>
            <person name="Jung N."/>
            <person name="Uechi K."/>
            <person name="Horii T."/>
            <person name="Iida T."/>
            <person name="Fujita J."/>
            <person name="Nakamura S."/>
        </authorList>
    </citation>
    <scope>NUCLEOTIDE SEQUENCE [LARGE SCALE GENOMIC DNA]</scope>
    <source>
        <strain evidence="2 3">JCM 13571</strain>
    </source>
</reference>
<dbReference type="GO" id="GO:0003700">
    <property type="term" value="F:DNA-binding transcription factor activity"/>
    <property type="evidence" value="ECO:0007669"/>
    <property type="project" value="TreeGrafter"/>
</dbReference>
<dbReference type="InterPro" id="IPR009057">
    <property type="entry name" value="Homeodomain-like_sf"/>
</dbReference>
<dbReference type="KEGG" id="mhib:MHIB_10290"/>
<dbReference type="AlphaFoldDB" id="A0A7I7X1A1"/>
<name>A0A7I7X1A1_9MYCO</name>
<keyword evidence="1" id="KW-0238">DNA-binding</keyword>